<dbReference type="PANTHER" id="PTHR47331:SF1">
    <property type="entry name" value="GAG-LIKE PROTEIN"/>
    <property type="match status" value="1"/>
</dbReference>
<comment type="caution">
    <text evidence="2">The sequence shown here is derived from an EMBL/GenBank/DDBJ whole genome shotgun (WGS) entry which is preliminary data.</text>
</comment>
<dbReference type="PANTHER" id="PTHR47331">
    <property type="entry name" value="PHD-TYPE DOMAIN-CONTAINING PROTEIN"/>
    <property type="match status" value="1"/>
</dbReference>
<dbReference type="Gene3D" id="3.30.420.10">
    <property type="entry name" value="Ribonuclease H-like superfamily/Ribonuclease H"/>
    <property type="match status" value="1"/>
</dbReference>
<keyword evidence="3" id="KW-1185">Reference proteome</keyword>
<organism evidence="2 3">
    <name type="scientific">Eumeta variegata</name>
    <name type="common">Bagworm moth</name>
    <name type="synonym">Eumeta japonica</name>
    <dbReference type="NCBI Taxonomy" id="151549"/>
    <lineage>
        <taxon>Eukaryota</taxon>
        <taxon>Metazoa</taxon>
        <taxon>Ecdysozoa</taxon>
        <taxon>Arthropoda</taxon>
        <taxon>Hexapoda</taxon>
        <taxon>Insecta</taxon>
        <taxon>Pterygota</taxon>
        <taxon>Neoptera</taxon>
        <taxon>Endopterygota</taxon>
        <taxon>Lepidoptera</taxon>
        <taxon>Glossata</taxon>
        <taxon>Ditrysia</taxon>
        <taxon>Tineoidea</taxon>
        <taxon>Psychidae</taxon>
        <taxon>Oiketicinae</taxon>
        <taxon>Eumeta</taxon>
    </lineage>
</organism>
<gene>
    <name evidence="2" type="ORF">EVAR_53719_1</name>
</gene>
<dbReference type="EMBL" id="BGZK01001506">
    <property type="protein sequence ID" value="GBP81325.1"/>
    <property type="molecule type" value="Genomic_DNA"/>
</dbReference>
<evidence type="ECO:0000313" key="2">
    <source>
        <dbReference type="EMBL" id="GBP81325.1"/>
    </source>
</evidence>
<feature type="domain" description="DUF5641" evidence="1">
    <location>
        <begin position="88"/>
        <end position="138"/>
    </location>
</feature>
<dbReference type="OrthoDB" id="10049357at2759"/>
<dbReference type="InterPro" id="IPR036397">
    <property type="entry name" value="RNaseH_sf"/>
</dbReference>
<dbReference type="AlphaFoldDB" id="A0A4C1Z3X4"/>
<sequence length="196" mass="22346">MGGAWERLVQSIKRALAVTLHERYPRKEVFATLLLEAEYMVNSRPLTHVSVSAGDPEALTPNHFLFWSPGHVSVPGSFSDSDTYGRQQWRHTQRLADRFWTRWVREYLPTLQHRREPVGRGHPLAVGDIVIMVDETLTGTPGCMTSTPLPDARSLSHLSHRPSARCRRHIAEARPAFSLSAAVDKRKLRTMMWEVQ</sequence>
<evidence type="ECO:0000313" key="3">
    <source>
        <dbReference type="Proteomes" id="UP000299102"/>
    </source>
</evidence>
<evidence type="ECO:0000259" key="1">
    <source>
        <dbReference type="Pfam" id="PF18701"/>
    </source>
</evidence>
<dbReference type="STRING" id="151549.A0A4C1Z3X4"/>
<dbReference type="Pfam" id="PF18701">
    <property type="entry name" value="DUF5641"/>
    <property type="match status" value="1"/>
</dbReference>
<dbReference type="InterPro" id="IPR040676">
    <property type="entry name" value="DUF5641"/>
</dbReference>
<proteinExistence type="predicted"/>
<dbReference type="Proteomes" id="UP000299102">
    <property type="component" value="Unassembled WGS sequence"/>
</dbReference>
<protein>
    <recommendedName>
        <fullName evidence="1">DUF5641 domain-containing protein</fullName>
    </recommendedName>
</protein>
<accession>A0A4C1Z3X4</accession>
<name>A0A4C1Z3X4_EUMVA</name>
<reference evidence="2 3" key="1">
    <citation type="journal article" date="2019" name="Commun. Biol.">
        <title>The bagworm genome reveals a unique fibroin gene that provides high tensile strength.</title>
        <authorList>
            <person name="Kono N."/>
            <person name="Nakamura H."/>
            <person name="Ohtoshi R."/>
            <person name="Tomita M."/>
            <person name="Numata K."/>
            <person name="Arakawa K."/>
        </authorList>
    </citation>
    <scope>NUCLEOTIDE SEQUENCE [LARGE SCALE GENOMIC DNA]</scope>
</reference>
<dbReference type="GO" id="GO:0003676">
    <property type="term" value="F:nucleic acid binding"/>
    <property type="evidence" value="ECO:0007669"/>
    <property type="project" value="InterPro"/>
</dbReference>